<dbReference type="Proteomes" id="UP000054937">
    <property type="component" value="Unassembled WGS sequence"/>
</dbReference>
<comment type="caution">
    <text evidence="1">The sequence shown here is derived from an EMBL/GenBank/DDBJ whole genome shotgun (WGS) entry which is preliminary data.</text>
</comment>
<proteinExistence type="predicted"/>
<keyword evidence="2" id="KW-1185">Reference proteome</keyword>
<dbReference type="InParanoid" id="A0A0V0R6H8"/>
<name>A0A0V0R6H8_PSEPJ</name>
<accession>A0A0V0R6H8</accession>
<dbReference type="AlphaFoldDB" id="A0A0V0R6H8"/>
<sequence>MTVLQEKIEFKHFKNSYIIFLNKYFGIQQDEESIYQEARENVQELIIQNQINSDFSNEDQKQQMQNDLILQENDQNQLCQNSEIYQNQNDEEYPIEEQRNYMPNLLNDISEIQNIQNQLNLDDSRDNQSISKKCNTQLVLDKQNDPKRQIQPQLKTVQSKFE</sequence>
<organism evidence="1 2">
    <name type="scientific">Pseudocohnilembus persalinus</name>
    <name type="common">Ciliate</name>
    <dbReference type="NCBI Taxonomy" id="266149"/>
    <lineage>
        <taxon>Eukaryota</taxon>
        <taxon>Sar</taxon>
        <taxon>Alveolata</taxon>
        <taxon>Ciliophora</taxon>
        <taxon>Intramacronucleata</taxon>
        <taxon>Oligohymenophorea</taxon>
        <taxon>Scuticociliatia</taxon>
        <taxon>Philasterida</taxon>
        <taxon>Pseudocohnilembidae</taxon>
        <taxon>Pseudocohnilembus</taxon>
    </lineage>
</organism>
<evidence type="ECO:0000313" key="1">
    <source>
        <dbReference type="EMBL" id="KRX10089.1"/>
    </source>
</evidence>
<evidence type="ECO:0000313" key="2">
    <source>
        <dbReference type="Proteomes" id="UP000054937"/>
    </source>
</evidence>
<dbReference type="EMBL" id="LDAU01000040">
    <property type="protein sequence ID" value="KRX10089.1"/>
    <property type="molecule type" value="Genomic_DNA"/>
</dbReference>
<reference evidence="1 2" key="1">
    <citation type="journal article" date="2015" name="Sci. Rep.">
        <title>Genome of the facultative scuticociliatosis pathogen Pseudocohnilembus persalinus provides insight into its virulence through horizontal gene transfer.</title>
        <authorList>
            <person name="Xiong J."/>
            <person name="Wang G."/>
            <person name="Cheng J."/>
            <person name="Tian M."/>
            <person name="Pan X."/>
            <person name="Warren A."/>
            <person name="Jiang C."/>
            <person name="Yuan D."/>
            <person name="Miao W."/>
        </authorList>
    </citation>
    <scope>NUCLEOTIDE SEQUENCE [LARGE SCALE GENOMIC DNA]</scope>
    <source>
        <strain evidence="1">36N120E</strain>
    </source>
</reference>
<protein>
    <submittedName>
        <fullName evidence="1">Uncharacterized protein</fullName>
    </submittedName>
</protein>
<gene>
    <name evidence="1" type="ORF">PPERSA_08492</name>
</gene>